<organism evidence="4 5">
    <name type="scientific">Morella rubra</name>
    <name type="common">Chinese bayberry</name>
    <dbReference type="NCBI Taxonomy" id="262757"/>
    <lineage>
        <taxon>Eukaryota</taxon>
        <taxon>Viridiplantae</taxon>
        <taxon>Streptophyta</taxon>
        <taxon>Embryophyta</taxon>
        <taxon>Tracheophyta</taxon>
        <taxon>Spermatophyta</taxon>
        <taxon>Magnoliopsida</taxon>
        <taxon>eudicotyledons</taxon>
        <taxon>Gunneridae</taxon>
        <taxon>Pentapetalae</taxon>
        <taxon>rosids</taxon>
        <taxon>fabids</taxon>
        <taxon>Fagales</taxon>
        <taxon>Myricaceae</taxon>
        <taxon>Morella</taxon>
    </lineage>
</organism>
<dbReference type="Pfam" id="PF20431">
    <property type="entry name" value="E_motif"/>
    <property type="match status" value="1"/>
</dbReference>
<keyword evidence="2" id="KW-0677">Repeat</keyword>
<dbReference type="FunFam" id="1.25.40.10:FF:000345">
    <property type="entry name" value="Pentatricopeptide repeat-containing protein"/>
    <property type="match status" value="1"/>
</dbReference>
<dbReference type="InterPro" id="IPR046848">
    <property type="entry name" value="E_motif"/>
</dbReference>
<keyword evidence="5" id="KW-1185">Reference proteome</keyword>
<dbReference type="InterPro" id="IPR011990">
    <property type="entry name" value="TPR-like_helical_dom_sf"/>
</dbReference>
<dbReference type="Proteomes" id="UP000516437">
    <property type="component" value="Chromosome 3"/>
</dbReference>
<accession>A0A6A1W6S9</accession>
<dbReference type="SUPFAM" id="SSF48452">
    <property type="entry name" value="TPR-like"/>
    <property type="match status" value="1"/>
</dbReference>
<dbReference type="AlphaFoldDB" id="A0A6A1W6S9"/>
<evidence type="ECO:0008006" key="6">
    <source>
        <dbReference type="Google" id="ProtNLM"/>
    </source>
</evidence>
<evidence type="ECO:0000313" key="5">
    <source>
        <dbReference type="Proteomes" id="UP000516437"/>
    </source>
</evidence>
<dbReference type="PROSITE" id="PS51375">
    <property type="entry name" value="PPR"/>
    <property type="match status" value="5"/>
</dbReference>
<dbReference type="Gene3D" id="1.25.40.10">
    <property type="entry name" value="Tetratricopeptide repeat domain"/>
    <property type="match status" value="5"/>
</dbReference>
<protein>
    <recommendedName>
        <fullName evidence="6">Pentatricopeptide repeat-containing protein</fullName>
    </recommendedName>
</protein>
<feature type="repeat" description="PPR" evidence="3">
    <location>
        <begin position="136"/>
        <end position="170"/>
    </location>
</feature>
<evidence type="ECO:0000256" key="3">
    <source>
        <dbReference type="PROSITE-ProRule" id="PRU00708"/>
    </source>
</evidence>
<dbReference type="Pfam" id="PF01535">
    <property type="entry name" value="PPR"/>
    <property type="match status" value="5"/>
</dbReference>
<dbReference type="GO" id="GO:0009451">
    <property type="term" value="P:RNA modification"/>
    <property type="evidence" value="ECO:0007669"/>
    <property type="project" value="InterPro"/>
</dbReference>
<evidence type="ECO:0000313" key="4">
    <source>
        <dbReference type="EMBL" id="KAB1220921.1"/>
    </source>
</evidence>
<evidence type="ECO:0000256" key="1">
    <source>
        <dbReference type="ARBA" id="ARBA00006643"/>
    </source>
</evidence>
<proteinExistence type="inferred from homology"/>
<name>A0A6A1W6S9_9ROSI</name>
<feature type="repeat" description="PPR" evidence="3">
    <location>
        <begin position="363"/>
        <end position="397"/>
    </location>
</feature>
<dbReference type="NCBIfam" id="TIGR00756">
    <property type="entry name" value="PPR"/>
    <property type="match status" value="6"/>
</dbReference>
<comment type="caution">
    <text evidence="4">The sequence shown here is derived from an EMBL/GenBank/DDBJ whole genome shotgun (WGS) entry which is preliminary data.</text>
</comment>
<feature type="repeat" description="PPR" evidence="3">
    <location>
        <begin position="398"/>
        <end position="432"/>
    </location>
</feature>
<dbReference type="PANTHER" id="PTHR47926:SF484">
    <property type="entry name" value="PENTATRICOPEPTIDE REPEAT-CONTAINING PROTEIN"/>
    <property type="match status" value="1"/>
</dbReference>
<reference evidence="4 5" key="1">
    <citation type="journal article" date="2019" name="Plant Biotechnol. J.">
        <title>The red bayberry genome and genetic basis of sex determination.</title>
        <authorList>
            <person name="Jia H.M."/>
            <person name="Jia H.J."/>
            <person name="Cai Q.L."/>
            <person name="Wang Y."/>
            <person name="Zhao H.B."/>
            <person name="Yang W.F."/>
            <person name="Wang G.Y."/>
            <person name="Li Y.H."/>
            <person name="Zhan D.L."/>
            <person name="Shen Y.T."/>
            <person name="Niu Q.F."/>
            <person name="Chang L."/>
            <person name="Qiu J."/>
            <person name="Zhao L."/>
            <person name="Xie H.B."/>
            <person name="Fu W.Y."/>
            <person name="Jin J."/>
            <person name="Li X.W."/>
            <person name="Jiao Y."/>
            <person name="Zhou C.C."/>
            <person name="Tu T."/>
            <person name="Chai C.Y."/>
            <person name="Gao J.L."/>
            <person name="Fan L.J."/>
            <person name="van de Weg E."/>
            <person name="Wang J.Y."/>
            <person name="Gao Z.S."/>
        </authorList>
    </citation>
    <scope>NUCLEOTIDE SEQUENCE [LARGE SCALE GENOMIC DNA]</scope>
    <source>
        <tissue evidence="4">Leaves</tissue>
    </source>
</reference>
<feature type="repeat" description="PPR" evidence="3">
    <location>
        <begin position="262"/>
        <end position="296"/>
    </location>
</feature>
<gene>
    <name evidence="4" type="ORF">CJ030_MR3G026800</name>
</gene>
<feature type="repeat" description="PPR" evidence="3">
    <location>
        <begin position="200"/>
        <end position="234"/>
    </location>
</feature>
<comment type="similarity">
    <text evidence="1">Belongs to the PPR family. PCMP-H subfamily.</text>
</comment>
<dbReference type="GO" id="GO:0003723">
    <property type="term" value="F:RNA binding"/>
    <property type="evidence" value="ECO:0007669"/>
    <property type="project" value="InterPro"/>
</dbReference>
<sequence>MTITSSQNPQVITHYQVYPQSQTLIDQHQNRHNQGLSKWFYLIRSYISRGSPREALLAYTQIRRTGLHHLGVVVPLVFKACAFLSSHSFGKALHAESVKAGVDCEVMIGTSLLDMYAKCGNVVDSRKVFDYMPARNVVTWNAMIGGYLRNEDTISASVLFEEMSMRNAVTWIEMIDGFAKCGDTITARQLFNRVPAELKNVVTWTVMVDGYTRNGEIETAREVFEEMPLRNFFAWSSMIYGYCKKGDVKEAKAIFDKIPDRNLVNWNTLITGYVQNGFCEEALEAFRKMRADAFEPDEVTIASVLSACAQLVLLDAGKEIHCMIHRKSIPANVFVLNGLVDMYAKCGELAIARSVFERITEKNTTCWNAMISGYATHGQCKEALEFFGRMESSNKRPDYITFLSVLSACSHGGFVNKGIEIFSKMEKYGLKVGIKHYGCLVDLLGRAGRLKEAYDLIKSMPMKPNDTVWTAMLGACWNYLDREMTVEIVKESTLDLSSVTTNDSVYILLSHIYAASDGWEKAQRIRMAMLSEGLEKTPGCSCIIPSSTKKRLSALY</sequence>
<dbReference type="EMBL" id="RXIC02000021">
    <property type="protein sequence ID" value="KAB1220921.1"/>
    <property type="molecule type" value="Genomic_DNA"/>
</dbReference>
<dbReference type="OrthoDB" id="185373at2759"/>
<dbReference type="InterPro" id="IPR046960">
    <property type="entry name" value="PPR_At4g14850-like_plant"/>
</dbReference>
<dbReference type="InterPro" id="IPR002885">
    <property type="entry name" value="PPR_rpt"/>
</dbReference>
<dbReference type="FunFam" id="1.25.40.10:FF:000333">
    <property type="entry name" value="Pentatricopeptide repeat-containing protein"/>
    <property type="match status" value="1"/>
</dbReference>
<evidence type="ECO:0000256" key="2">
    <source>
        <dbReference type="ARBA" id="ARBA00022737"/>
    </source>
</evidence>
<dbReference type="PANTHER" id="PTHR47926">
    <property type="entry name" value="PENTATRICOPEPTIDE REPEAT-CONTAINING PROTEIN"/>
    <property type="match status" value="1"/>
</dbReference>
<dbReference type="Pfam" id="PF13041">
    <property type="entry name" value="PPR_2"/>
    <property type="match status" value="2"/>
</dbReference>
<dbReference type="FunFam" id="1.25.40.10:FF:000344">
    <property type="entry name" value="Pentatricopeptide repeat-containing protein"/>
    <property type="match status" value="1"/>
</dbReference>